<organism evidence="1 2">
    <name type="scientific">Candidatus Contendibacter odensensis</name>
    <dbReference type="NCBI Taxonomy" id="1400860"/>
    <lineage>
        <taxon>Bacteria</taxon>
        <taxon>Pseudomonadati</taxon>
        <taxon>Pseudomonadota</taxon>
        <taxon>Gammaproteobacteria</taxon>
        <taxon>Candidatus Competibacteraceae</taxon>
        <taxon>Candidatus Contendibacter</taxon>
    </lineage>
</organism>
<accession>A0A2G6PGI0</accession>
<protein>
    <submittedName>
        <fullName evidence="1">Uncharacterized protein</fullName>
    </submittedName>
</protein>
<name>A0A2G6PGI0_9GAMM</name>
<dbReference type="EMBL" id="PDTV01000004">
    <property type="protein sequence ID" value="PIE83673.1"/>
    <property type="molecule type" value="Genomic_DNA"/>
</dbReference>
<comment type="caution">
    <text evidence="1">The sequence shown here is derived from an EMBL/GenBank/DDBJ whole genome shotgun (WGS) entry which is preliminary data.</text>
</comment>
<evidence type="ECO:0000313" key="1">
    <source>
        <dbReference type="EMBL" id="PIE83673.1"/>
    </source>
</evidence>
<reference evidence="1 2" key="1">
    <citation type="submission" date="2017-10" db="EMBL/GenBank/DDBJ databases">
        <title>Novel microbial diversity and functional potential in the marine mammal oral microbiome.</title>
        <authorList>
            <person name="Dudek N.K."/>
            <person name="Sun C.L."/>
            <person name="Burstein D."/>
            <person name="Kantor R.S."/>
            <person name="Aliaga Goltsman D.S."/>
            <person name="Bik E.M."/>
            <person name="Thomas B.C."/>
            <person name="Banfield J.F."/>
            <person name="Relman D.A."/>
        </authorList>
    </citation>
    <scope>NUCLEOTIDE SEQUENCE [LARGE SCALE GENOMIC DNA]</scope>
    <source>
        <strain evidence="1">DOLJORAL78_50_517</strain>
    </source>
</reference>
<dbReference type="AlphaFoldDB" id="A0A2G6PGI0"/>
<proteinExistence type="predicted"/>
<evidence type="ECO:0000313" key="2">
    <source>
        <dbReference type="Proteomes" id="UP000229278"/>
    </source>
</evidence>
<sequence length="104" mass="11278">MTQMLTVNTLEMENQLFSGTGGVSQENQHTGFLPGFLDQDTGDIYPSCRSDGIPAAIHILDGLPNHLILARDPTGRVIAAKTRVIAGFIRQGCFYTREQAASRG</sequence>
<gene>
    <name evidence="1" type="ORF">CSA09_01445</name>
</gene>
<dbReference type="Proteomes" id="UP000229278">
    <property type="component" value="Unassembled WGS sequence"/>
</dbReference>